<evidence type="ECO:0000313" key="2">
    <source>
        <dbReference type="EMBL" id="SFL36569.1"/>
    </source>
</evidence>
<dbReference type="Pfam" id="PF00989">
    <property type="entry name" value="PAS"/>
    <property type="match status" value="1"/>
</dbReference>
<proteinExistence type="predicted"/>
<accession>A0A1I4H2W9</accession>
<feature type="domain" description="PAS" evidence="1">
    <location>
        <begin position="406"/>
        <end position="459"/>
    </location>
</feature>
<reference evidence="2 3" key="1">
    <citation type="submission" date="2016-10" db="EMBL/GenBank/DDBJ databases">
        <authorList>
            <person name="de Groot N.N."/>
        </authorList>
    </citation>
    <scope>NUCLEOTIDE SEQUENCE [LARGE SCALE GENOMIC DNA]</scope>
    <source>
        <strain evidence="2 3">ATCC 51327</strain>
    </source>
</reference>
<organism evidence="2 3">
    <name type="scientific">Halanaerobium salsuginis</name>
    <dbReference type="NCBI Taxonomy" id="29563"/>
    <lineage>
        <taxon>Bacteria</taxon>
        <taxon>Bacillati</taxon>
        <taxon>Bacillota</taxon>
        <taxon>Clostridia</taxon>
        <taxon>Halanaerobiales</taxon>
        <taxon>Halanaerobiaceae</taxon>
        <taxon>Halanaerobium</taxon>
    </lineage>
</organism>
<dbReference type="PANTHER" id="PTHR44757:SF2">
    <property type="entry name" value="BIOFILM ARCHITECTURE MAINTENANCE PROTEIN MBAA"/>
    <property type="match status" value="1"/>
</dbReference>
<evidence type="ECO:0000313" key="3">
    <source>
        <dbReference type="Proteomes" id="UP000199006"/>
    </source>
</evidence>
<dbReference type="PROSITE" id="PS50112">
    <property type="entry name" value="PAS"/>
    <property type="match status" value="1"/>
</dbReference>
<dbReference type="RefSeq" id="WP_089860523.1">
    <property type="nucleotide sequence ID" value="NZ_FOTI01000009.1"/>
</dbReference>
<dbReference type="GO" id="GO:0006355">
    <property type="term" value="P:regulation of DNA-templated transcription"/>
    <property type="evidence" value="ECO:0007669"/>
    <property type="project" value="InterPro"/>
</dbReference>
<dbReference type="AlphaFoldDB" id="A0A1I4H2W9"/>
<dbReference type="CDD" id="cd00130">
    <property type="entry name" value="PAS"/>
    <property type="match status" value="1"/>
</dbReference>
<dbReference type="InterPro" id="IPR000014">
    <property type="entry name" value="PAS"/>
</dbReference>
<dbReference type="InterPro" id="IPR035965">
    <property type="entry name" value="PAS-like_dom_sf"/>
</dbReference>
<dbReference type="SUPFAM" id="SSF55785">
    <property type="entry name" value="PYP-like sensor domain (PAS domain)"/>
    <property type="match status" value="2"/>
</dbReference>
<dbReference type="Gene3D" id="3.30.450.20">
    <property type="entry name" value="PAS domain"/>
    <property type="match status" value="2"/>
</dbReference>
<dbReference type="Proteomes" id="UP000199006">
    <property type="component" value="Unassembled WGS sequence"/>
</dbReference>
<keyword evidence="3" id="KW-1185">Reference proteome</keyword>
<gene>
    <name evidence="2" type="ORF">SAMN02983006_00965</name>
</gene>
<dbReference type="STRING" id="29563.SAMN02983006_00965"/>
<sequence length="520" mass="60487">MNSLVEKPAYFKRLSSELAVLNNYYKLHDLKLIVINPEAELELFSLEGSQLFSESDLIKLETDIYHKLKNTDIKKNIINIITAKLAVLSASDSILLQLVFADYIYLVLTSDKPVKDEFLNSFQEQFAYFIEDLHYKEQIEINLAEKDLQNINLKKEKYITASALDSIPGSIIILDKKGEIVYSNNDWNKDFYRNGILASELKIGDNYLMSCEKEGNSGNKAALQVYKGILKVLNDKKQFFTFDYYCQQPIQKRWFRMYVSSFKGIGRYEILILQQEITDEIMAKQESENILDNLPAAIIKYNSDLQLNYFNQFAARLFKLEESNLQKSFVDLITMEGEISYAERLQNVAKTKERIEFKINYQQGLKAIYLTVILIPELIGNDLKSIIAIIPDHIQLDDLKIDVKQQKNQYMQLFNNFPEAIVLLDFDQRVININRSFQKLFAYRISELKNKKLDDFIVPISEQNDALELSYHVLQGENIARKVRRVNARGEEIELYLTAFPVLLNDNKMGVYAIYRELVD</sequence>
<dbReference type="InterPro" id="IPR052155">
    <property type="entry name" value="Biofilm_reg_signaling"/>
</dbReference>
<dbReference type="SMART" id="SM00091">
    <property type="entry name" value="PAS"/>
    <property type="match status" value="2"/>
</dbReference>
<protein>
    <submittedName>
        <fullName evidence="2">PAS domain S-box-containing protein</fullName>
    </submittedName>
</protein>
<evidence type="ECO:0000259" key="1">
    <source>
        <dbReference type="PROSITE" id="PS50112"/>
    </source>
</evidence>
<dbReference type="OrthoDB" id="9763484at2"/>
<dbReference type="NCBIfam" id="TIGR00229">
    <property type="entry name" value="sensory_box"/>
    <property type="match status" value="1"/>
</dbReference>
<name>A0A1I4H2W9_9FIRM</name>
<dbReference type="EMBL" id="FOTI01000009">
    <property type="protein sequence ID" value="SFL36569.1"/>
    <property type="molecule type" value="Genomic_DNA"/>
</dbReference>
<dbReference type="PANTHER" id="PTHR44757">
    <property type="entry name" value="DIGUANYLATE CYCLASE DGCP"/>
    <property type="match status" value="1"/>
</dbReference>
<dbReference type="InterPro" id="IPR013767">
    <property type="entry name" value="PAS_fold"/>
</dbReference>